<evidence type="ECO:0000313" key="2">
    <source>
        <dbReference type="EMBL" id="CAB3985643.1"/>
    </source>
</evidence>
<dbReference type="Proteomes" id="UP001152795">
    <property type="component" value="Unassembled WGS sequence"/>
</dbReference>
<protein>
    <submittedName>
        <fullName evidence="2">Venom prothrombin activator oscutarin-C non-catalytic subunit-like</fullName>
    </submittedName>
</protein>
<dbReference type="Gene3D" id="3.50.4.10">
    <property type="entry name" value="Hepatocyte Growth Factor"/>
    <property type="match status" value="1"/>
</dbReference>
<dbReference type="Gene3D" id="2.10.25.10">
    <property type="entry name" value="Laminin"/>
    <property type="match status" value="1"/>
</dbReference>
<dbReference type="SUPFAM" id="SSF57414">
    <property type="entry name" value="Hairpin loop containing domain-like"/>
    <property type="match status" value="1"/>
</dbReference>
<evidence type="ECO:0000313" key="3">
    <source>
        <dbReference type="Proteomes" id="UP001152795"/>
    </source>
</evidence>
<keyword evidence="1" id="KW-0245">EGF-like domain</keyword>
<comment type="caution">
    <text evidence="1">Lacks conserved residue(s) required for the propagation of feature annotation.</text>
</comment>
<dbReference type="InterPro" id="IPR000742">
    <property type="entry name" value="EGF"/>
</dbReference>
<dbReference type="PROSITE" id="PS50026">
    <property type="entry name" value="EGF_3"/>
    <property type="match status" value="1"/>
</dbReference>
<keyword evidence="1" id="KW-1015">Disulfide bond</keyword>
<organism evidence="2 3">
    <name type="scientific">Paramuricea clavata</name>
    <name type="common">Red gorgonian</name>
    <name type="synonym">Violescent sea-whip</name>
    <dbReference type="NCBI Taxonomy" id="317549"/>
    <lineage>
        <taxon>Eukaryota</taxon>
        <taxon>Metazoa</taxon>
        <taxon>Cnidaria</taxon>
        <taxon>Anthozoa</taxon>
        <taxon>Octocorallia</taxon>
        <taxon>Malacalcyonacea</taxon>
        <taxon>Plexauridae</taxon>
        <taxon>Paramuricea</taxon>
    </lineage>
</organism>
<reference evidence="2" key="1">
    <citation type="submission" date="2020-04" db="EMBL/GenBank/DDBJ databases">
        <authorList>
            <person name="Alioto T."/>
            <person name="Alioto T."/>
            <person name="Gomez Garrido J."/>
        </authorList>
    </citation>
    <scope>NUCLEOTIDE SEQUENCE</scope>
    <source>
        <strain evidence="2">A484AB</strain>
    </source>
</reference>
<feature type="disulfide bond" evidence="1">
    <location>
        <begin position="150"/>
        <end position="159"/>
    </location>
</feature>
<dbReference type="Pfam" id="PF00024">
    <property type="entry name" value="PAN_1"/>
    <property type="match status" value="1"/>
</dbReference>
<feature type="non-terminal residue" evidence="2">
    <location>
        <position position="161"/>
    </location>
</feature>
<gene>
    <name evidence="2" type="ORF">PACLA_8A045462</name>
</gene>
<dbReference type="InterPro" id="IPR003609">
    <property type="entry name" value="Pan_app"/>
</dbReference>
<name>A0A6S7G538_PARCT</name>
<keyword evidence="3" id="KW-1185">Reference proteome</keyword>
<dbReference type="EMBL" id="CACRXK020000895">
    <property type="protein sequence ID" value="CAB3985643.1"/>
    <property type="molecule type" value="Genomic_DNA"/>
</dbReference>
<evidence type="ECO:0000256" key="1">
    <source>
        <dbReference type="PROSITE-ProRule" id="PRU00076"/>
    </source>
</evidence>
<dbReference type="OrthoDB" id="5978569at2759"/>
<comment type="caution">
    <text evidence="2">The sequence shown here is derived from an EMBL/GenBank/DDBJ whole genome shotgun (WGS) entry which is preliminary data.</text>
</comment>
<accession>A0A6S7G538</accession>
<sequence length="161" mass="18197">MLPYYAIFVAVLTTSLTSGLQNKTVVIKQRILSELGKYLRGHVFKTTTQAADPQHCLADCWAENDQCQSFNYLVDLNMCELNEASNVTNPEDLIDRSHVVYLTNPVFGRQPKPQMARHTKFTTDPCASNPCTNAKSCVKDEQLGYRCQNCNSQYHGPRCEE</sequence>
<proteinExistence type="predicted"/>
<dbReference type="AlphaFoldDB" id="A0A6S7G538"/>